<evidence type="ECO:0000313" key="2">
    <source>
        <dbReference type="Proteomes" id="UP000736787"/>
    </source>
</evidence>
<protein>
    <submittedName>
        <fullName evidence="1">Uncharacterized protein</fullName>
    </submittedName>
</protein>
<reference evidence="1" key="1">
    <citation type="submission" date="2018-10" db="EMBL/GenBank/DDBJ databases">
        <title>Effector identification in a new, highly contiguous assembly of the strawberry crown rot pathogen Phytophthora cactorum.</title>
        <authorList>
            <person name="Armitage A.D."/>
            <person name="Nellist C.F."/>
            <person name="Bates H."/>
            <person name="Vickerstaff R.J."/>
            <person name="Harrison R.J."/>
        </authorList>
    </citation>
    <scope>NUCLEOTIDE SEQUENCE</scope>
    <source>
        <strain evidence="1">4040</strain>
    </source>
</reference>
<comment type="caution">
    <text evidence="1">The sequence shown here is derived from an EMBL/GenBank/DDBJ whole genome shotgun (WGS) entry which is preliminary data.</text>
</comment>
<gene>
    <name evidence="1" type="ORF">PC117_g9189</name>
</gene>
<sequence>MLTSSVLRVVAVVPSPATSSSFRTLPSTSRTSTASAAVVEAAARRLRLRRPTAANVRTGARLKASATTFVLPGL</sequence>
<name>A0A8T1DYP4_9STRA</name>
<dbReference type="Proteomes" id="UP000736787">
    <property type="component" value="Unassembled WGS sequence"/>
</dbReference>
<dbReference type="AlphaFoldDB" id="A0A8T1DYP4"/>
<evidence type="ECO:0000313" key="1">
    <source>
        <dbReference type="EMBL" id="KAG2944052.1"/>
    </source>
</evidence>
<proteinExistence type="predicted"/>
<dbReference type="EMBL" id="RCMK01000207">
    <property type="protein sequence ID" value="KAG2944052.1"/>
    <property type="molecule type" value="Genomic_DNA"/>
</dbReference>
<accession>A0A8T1DYP4</accession>
<organism evidence="1 2">
    <name type="scientific">Phytophthora cactorum</name>
    <dbReference type="NCBI Taxonomy" id="29920"/>
    <lineage>
        <taxon>Eukaryota</taxon>
        <taxon>Sar</taxon>
        <taxon>Stramenopiles</taxon>
        <taxon>Oomycota</taxon>
        <taxon>Peronosporomycetes</taxon>
        <taxon>Peronosporales</taxon>
        <taxon>Peronosporaceae</taxon>
        <taxon>Phytophthora</taxon>
    </lineage>
</organism>